<sequence>MREALKIALQKERNLCVATCMKFPFSIRGMDLDDLYVHKLTVAGAHASKDNSLDTGVDSHMRKVDANEICEAILESIHMPMVQNGKDTVDKCESLSTSTESEDDETKIDKDEATYDGDTSDVCESSCDDVCDDDIESLDPLKDMVALHKEQRIFWEAAL</sequence>
<evidence type="ECO:0000313" key="2">
    <source>
        <dbReference type="EMBL" id="KAI5059866.1"/>
    </source>
</evidence>
<feature type="region of interest" description="Disordered" evidence="1">
    <location>
        <begin position="88"/>
        <end position="119"/>
    </location>
</feature>
<dbReference type="AlphaFoldDB" id="A0A9D4U475"/>
<accession>A0A9D4U475</accession>
<dbReference type="EMBL" id="JABFUD020000025">
    <property type="protein sequence ID" value="KAI5059866.1"/>
    <property type="molecule type" value="Genomic_DNA"/>
</dbReference>
<dbReference type="OrthoDB" id="10451701at2759"/>
<organism evidence="2 3">
    <name type="scientific">Adiantum capillus-veneris</name>
    <name type="common">Maidenhair fern</name>
    <dbReference type="NCBI Taxonomy" id="13818"/>
    <lineage>
        <taxon>Eukaryota</taxon>
        <taxon>Viridiplantae</taxon>
        <taxon>Streptophyta</taxon>
        <taxon>Embryophyta</taxon>
        <taxon>Tracheophyta</taxon>
        <taxon>Polypodiopsida</taxon>
        <taxon>Polypodiidae</taxon>
        <taxon>Polypodiales</taxon>
        <taxon>Pteridineae</taxon>
        <taxon>Pteridaceae</taxon>
        <taxon>Vittarioideae</taxon>
        <taxon>Adiantum</taxon>
    </lineage>
</organism>
<name>A0A9D4U475_ADICA</name>
<protein>
    <submittedName>
        <fullName evidence="2">Uncharacterized protein</fullName>
    </submittedName>
</protein>
<proteinExistence type="predicted"/>
<evidence type="ECO:0000313" key="3">
    <source>
        <dbReference type="Proteomes" id="UP000886520"/>
    </source>
</evidence>
<reference evidence="2" key="1">
    <citation type="submission" date="2021-01" db="EMBL/GenBank/DDBJ databases">
        <title>Adiantum capillus-veneris genome.</title>
        <authorList>
            <person name="Fang Y."/>
            <person name="Liao Q."/>
        </authorList>
    </citation>
    <scope>NUCLEOTIDE SEQUENCE</scope>
    <source>
        <strain evidence="2">H3</strain>
        <tissue evidence="2">Leaf</tissue>
    </source>
</reference>
<comment type="caution">
    <text evidence="2">The sequence shown here is derived from an EMBL/GenBank/DDBJ whole genome shotgun (WGS) entry which is preliminary data.</text>
</comment>
<evidence type="ECO:0000256" key="1">
    <source>
        <dbReference type="SAM" id="MobiDB-lite"/>
    </source>
</evidence>
<dbReference type="Proteomes" id="UP000886520">
    <property type="component" value="Chromosome 25"/>
</dbReference>
<keyword evidence="3" id="KW-1185">Reference proteome</keyword>
<gene>
    <name evidence="2" type="ORF">GOP47_0026185</name>
</gene>